<dbReference type="InterPro" id="IPR006073">
    <property type="entry name" value="GTP-bd"/>
</dbReference>
<evidence type="ECO:0000256" key="3">
    <source>
        <dbReference type="SAM" id="MobiDB-lite"/>
    </source>
</evidence>
<evidence type="ECO:0000256" key="1">
    <source>
        <dbReference type="ARBA" id="ARBA00022741"/>
    </source>
</evidence>
<dbReference type="PANTHER" id="PTHR11702:SF31">
    <property type="entry name" value="MITOCHONDRIAL RIBOSOME-ASSOCIATED GTPASE 2"/>
    <property type="match status" value="1"/>
</dbReference>
<gene>
    <name evidence="6" type="primary">MTG2</name>
    <name evidence="6" type="ORF">CspeluHIS016_0200110</name>
</gene>
<dbReference type="GO" id="GO:0042254">
    <property type="term" value="P:ribosome biogenesis"/>
    <property type="evidence" value="ECO:0007669"/>
    <property type="project" value="UniProtKB-UniRule"/>
</dbReference>
<accession>A0AAD3TRA1</accession>
<dbReference type="PROSITE" id="PS51710">
    <property type="entry name" value="G_OBG"/>
    <property type="match status" value="1"/>
</dbReference>
<reference evidence="6" key="1">
    <citation type="journal article" date="2023" name="BMC Genomics">
        <title>Chromosome-level genome assemblies of Cutaneotrichosporon spp. (Trichosporonales, Basidiomycota) reveal imbalanced evolution between nucleotide sequences and chromosome synteny.</title>
        <authorList>
            <person name="Kobayashi Y."/>
            <person name="Kayamori A."/>
            <person name="Aoki K."/>
            <person name="Shiwa Y."/>
            <person name="Matsutani M."/>
            <person name="Fujita N."/>
            <person name="Sugita T."/>
            <person name="Iwasaki W."/>
            <person name="Tanaka N."/>
            <person name="Takashima M."/>
        </authorList>
    </citation>
    <scope>NUCLEOTIDE SEQUENCE</scope>
    <source>
        <strain evidence="6">HIS016</strain>
    </source>
</reference>
<dbReference type="InterPro" id="IPR036726">
    <property type="entry name" value="GTP1_OBG_dom_sf"/>
</dbReference>
<keyword evidence="2" id="KW-0342">GTP-binding</keyword>
<feature type="compositionally biased region" description="Basic and acidic residues" evidence="3">
    <location>
        <begin position="34"/>
        <end position="45"/>
    </location>
</feature>
<evidence type="ECO:0000259" key="5">
    <source>
        <dbReference type="PROSITE" id="PS51883"/>
    </source>
</evidence>
<reference evidence="6" key="2">
    <citation type="submission" date="2023-06" db="EMBL/GenBank/DDBJ databases">
        <authorList>
            <person name="Kobayashi Y."/>
            <person name="Kayamori A."/>
            <person name="Aoki K."/>
            <person name="Shiwa Y."/>
            <person name="Fujita N."/>
            <person name="Sugita T."/>
            <person name="Iwasaki W."/>
            <person name="Tanaka N."/>
            <person name="Takashima M."/>
        </authorList>
    </citation>
    <scope>NUCLEOTIDE SEQUENCE</scope>
    <source>
        <strain evidence="6">HIS016</strain>
    </source>
</reference>
<feature type="domain" description="OBG-type G" evidence="4">
    <location>
        <begin position="297"/>
        <end position="522"/>
    </location>
</feature>
<dbReference type="Pfam" id="PF01018">
    <property type="entry name" value="GTP1_OBG"/>
    <property type="match status" value="1"/>
</dbReference>
<dbReference type="InterPro" id="IPR031167">
    <property type="entry name" value="G_OBG"/>
</dbReference>
<dbReference type="Gene3D" id="2.70.210.12">
    <property type="entry name" value="GTP1/OBG domain"/>
    <property type="match status" value="1"/>
</dbReference>
<dbReference type="AlphaFoldDB" id="A0AAD3TRA1"/>
<keyword evidence="1" id="KW-0547">Nucleotide-binding</keyword>
<dbReference type="Proteomes" id="UP001222932">
    <property type="component" value="Unassembled WGS sequence"/>
</dbReference>
<feature type="region of interest" description="Disordered" evidence="3">
    <location>
        <begin position="172"/>
        <end position="193"/>
    </location>
</feature>
<dbReference type="Pfam" id="PF01926">
    <property type="entry name" value="MMR_HSR1"/>
    <property type="match status" value="1"/>
</dbReference>
<dbReference type="PRINTS" id="PR00326">
    <property type="entry name" value="GTP1OBG"/>
</dbReference>
<keyword evidence="7" id="KW-1185">Reference proteome</keyword>
<evidence type="ECO:0000259" key="4">
    <source>
        <dbReference type="PROSITE" id="PS51710"/>
    </source>
</evidence>
<evidence type="ECO:0008006" key="8">
    <source>
        <dbReference type="Google" id="ProtNLM"/>
    </source>
</evidence>
<dbReference type="InterPro" id="IPR045086">
    <property type="entry name" value="OBG_GTPase"/>
</dbReference>
<dbReference type="SUPFAM" id="SSF52540">
    <property type="entry name" value="P-loop containing nucleoside triphosphate hydrolases"/>
    <property type="match status" value="1"/>
</dbReference>
<feature type="domain" description="Obg" evidence="5">
    <location>
        <begin position="74"/>
        <end position="296"/>
    </location>
</feature>
<dbReference type="InterPro" id="IPR027417">
    <property type="entry name" value="P-loop_NTPase"/>
</dbReference>
<proteinExistence type="predicted"/>
<dbReference type="GO" id="GO:0005525">
    <property type="term" value="F:GTP binding"/>
    <property type="evidence" value="ECO:0007669"/>
    <property type="project" value="UniProtKB-KW"/>
</dbReference>
<evidence type="ECO:0000313" key="6">
    <source>
        <dbReference type="EMBL" id="GMK54955.1"/>
    </source>
</evidence>
<feature type="region of interest" description="Disordered" evidence="3">
    <location>
        <begin position="23"/>
        <end position="51"/>
    </location>
</feature>
<dbReference type="InterPro" id="IPR006169">
    <property type="entry name" value="GTP1_OBG_dom"/>
</dbReference>
<dbReference type="CDD" id="cd01898">
    <property type="entry name" value="Obg"/>
    <property type="match status" value="1"/>
</dbReference>
<dbReference type="GO" id="GO:0003924">
    <property type="term" value="F:GTPase activity"/>
    <property type="evidence" value="ECO:0007669"/>
    <property type="project" value="InterPro"/>
</dbReference>
<sequence>MATALRLCASCLRPYRAPSLLHARVRGTSTSSRSKREQPAPRPIDEDADDFGDVLGELHRRRKKMDAKRNRTGGDFVDFLRVTVRGGKGGAGTAAFLPTKRGLGPPSGGNGGPGGSVYLETSPHITSLTSVANRLIGGQGGNGAGNLRHGRRGDDVTVVVPVGTVVREIGREGEAEKTGRENDDLGLSREERHKRTQDRWFVQHPTLQPNDRELVEAEGTCRRAGRWSRPTPTFEQEPALELDIAAPLAAPLLLARGGAGGLGNPHFVGGSNRHPRLASRGVLPPTRTFEFELKLLADVGLVGLPNAGKSTLLRALTGRRAEVADYAFTTLHPQIGVVRVLPDGHWAAETAGPVEETEHERELDALARDVGEYAPLARAARSPRERGGRHERAERIRFSVSDNPGLLARASENYGLGHSFLRSIERSLALAYVLDARRPDPAADLRVLRAELEAYKAGLGAKARVVALNKTDGLPDQEVEGKAGALRAAITELGDDADVLVISAKFGAGVERVVDVLAEAVEAARPKKQGEEEGKKDKKEKDEVERDEVEELF</sequence>
<dbReference type="EMBL" id="BTCM01000002">
    <property type="protein sequence ID" value="GMK54955.1"/>
    <property type="molecule type" value="Genomic_DNA"/>
</dbReference>
<comment type="caution">
    <text evidence="6">The sequence shown here is derived from an EMBL/GenBank/DDBJ whole genome shotgun (WGS) entry which is preliminary data.</text>
</comment>
<organism evidence="6 7">
    <name type="scientific">Cutaneotrichosporon spelunceum</name>
    <dbReference type="NCBI Taxonomy" id="1672016"/>
    <lineage>
        <taxon>Eukaryota</taxon>
        <taxon>Fungi</taxon>
        <taxon>Dikarya</taxon>
        <taxon>Basidiomycota</taxon>
        <taxon>Agaricomycotina</taxon>
        <taxon>Tremellomycetes</taxon>
        <taxon>Trichosporonales</taxon>
        <taxon>Trichosporonaceae</taxon>
        <taxon>Cutaneotrichosporon</taxon>
    </lineage>
</organism>
<evidence type="ECO:0000313" key="7">
    <source>
        <dbReference type="Proteomes" id="UP001222932"/>
    </source>
</evidence>
<dbReference type="GO" id="GO:0005739">
    <property type="term" value="C:mitochondrion"/>
    <property type="evidence" value="ECO:0007669"/>
    <property type="project" value="TreeGrafter"/>
</dbReference>
<feature type="region of interest" description="Disordered" evidence="3">
    <location>
        <begin position="93"/>
        <end position="112"/>
    </location>
</feature>
<name>A0AAD3TRA1_9TREE</name>
<dbReference type="Gene3D" id="3.40.50.300">
    <property type="entry name" value="P-loop containing nucleotide triphosphate hydrolases"/>
    <property type="match status" value="1"/>
</dbReference>
<dbReference type="SUPFAM" id="SSF82051">
    <property type="entry name" value="Obg GTP-binding protein N-terminal domain"/>
    <property type="match status" value="1"/>
</dbReference>
<dbReference type="PROSITE" id="PS51883">
    <property type="entry name" value="OBG"/>
    <property type="match status" value="1"/>
</dbReference>
<feature type="region of interest" description="Disordered" evidence="3">
    <location>
        <begin position="524"/>
        <end position="553"/>
    </location>
</feature>
<protein>
    <recommendedName>
        <fullName evidence="8">GTP-binding protein Obg/CgtA</fullName>
    </recommendedName>
</protein>
<evidence type="ECO:0000256" key="2">
    <source>
        <dbReference type="ARBA" id="ARBA00023134"/>
    </source>
</evidence>
<dbReference type="PANTHER" id="PTHR11702">
    <property type="entry name" value="DEVELOPMENTALLY REGULATED GTP-BINDING PROTEIN-RELATED"/>
    <property type="match status" value="1"/>
</dbReference>
<feature type="compositionally biased region" description="Basic and acidic residues" evidence="3">
    <location>
        <begin position="524"/>
        <end position="544"/>
    </location>
</feature>